<name>G0EG81_PYRF1</name>
<reference evidence="1 2" key="1">
    <citation type="journal article" date="2011" name="Stand. Genomic Sci.">
        <title>Complete genome sequence of the hyperthermophilic chemolithoautotroph Pyrolobus fumarii type strain (1A).</title>
        <authorList>
            <person name="Anderson I."/>
            <person name="Goker M."/>
            <person name="Nolan M."/>
            <person name="Lucas S."/>
            <person name="Hammon N."/>
            <person name="Deshpande S."/>
            <person name="Cheng J.F."/>
            <person name="Tapia R."/>
            <person name="Han C."/>
            <person name="Goodwin L."/>
            <person name="Pitluck S."/>
            <person name="Huntemann M."/>
            <person name="Liolios K."/>
            <person name="Ivanova N."/>
            <person name="Pagani I."/>
            <person name="Mavromatis K."/>
            <person name="Ovchinikova G."/>
            <person name="Pati A."/>
            <person name="Chen A."/>
            <person name="Palaniappan K."/>
            <person name="Land M."/>
            <person name="Hauser L."/>
            <person name="Brambilla E.M."/>
            <person name="Huber H."/>
            <person name="Yasawong M."/>
            <person name="Rohde M."/>
            <person name="Spring S."/>
            <person name="Abt B."/>
            <person name="Sikorski J."/>
            <person name="Wirth R."/>
            <person name="Detter J.C."/>
            <person name="Woyke T."/>
            <person name="Bristow J."/>
            <person name="Eisen J.A."/>
            <person name="Markowitz V."/>
            <person name="Hugenholtz P."/>
            <person name="Kyrpides N.C."/>
            <person name="Klenk H.P."/>
            <person name="Lapidus A."/>
        </authorList>
    </citation>
    <scope>NUCLEOTIDE SEQUENCE [LARGE SCALE GENOMIC DNA]</scope>
    <source>
        <strain evidence="2">DSM 11204 / 1A</strain>
    </source>
</reference>
<dbReference type="Gene3D" id="3.30.70.1900">
    <property type="match status" value="1"/>
</dbReference>
<dbReference type="OrthoDB" id="21398at2157"/>
<evidence type="ECO:0000313" key="1">
    <source>
        <dbReference type="EMBL" id="AEM38329.1"/>
    </source>
</evidence>
<evidence type="ECO:0000313" key="2">
    <source>
        <dbReference type="Proteomes" id="UP000001037"/>
    </source>
</evidence>
<dbReference type="KEGG" id="pfm:Pyrfu_0458"/>
<dbReference type="eggNOG" id="arCOG01440">
    <property type="taxonomic scope" value="Archaea"/>
</dbReference>
<dbReference type="GeneID" id="11140105"/>
<organism evidence="1 2">
    <name type="scientific">Pyrolobus fumarii (strain DSM 11204 / 1A)</name>
    <dbReference type="NCBI Taxonomy" id="694429"/>
    <lineage>
        <taxon>Archaea</taxon>
        <taxon>Thermoproteota</taxon>
        <taxon>Thermoprotei</taxon>
        <taxon>Desulfurococcales</taxon>
        <taxon>Pyrodictiaceae</taxon>
        <taxon>Pyrolobus</taxon>
    </lineage>
</organism>
<dbReference type="RefSeq" id="WP_014026006.1">
    <property type="nucleotide sequence ID" value="NC_015931.1"/>
</dbReference>
<sequence>MTIFQRWELRVRLWLRLGYGPLLVTDYTGKLVRGLVATCSRTAALILNHDGLTLPKPLSLSPLLRVEGGRVEAVYPGSWDGRSTEYPVVESGSTLAFHVGLGPGLEDVIDEVVSCLDKGVNIDFSMHTLRVELVDARRVATYDPGGKPIIRLRDATSVKITLMAPTLPVNPWRPGSRWKRLLPAPSYLLYVNALELAEGDHRRALEMVEAAERTLSPSPATWRTTRLRYYIHSGRLLPALVGYTKLYVEDATPEDTETTEHLLSHAAVMGMGASRAAGFGTTRIETR</sequence>
<dbReference type="InParanoid" id="G0EG81"/>
<dbReference type="Proteomes" id="UP000001037">
    <property type="component" value="Chromosome"/>
</dbReference>
<proteinExistence type="predicted"/>
<gene>
    <name evidence="1" type="ordered locus">Pyrfu_0458</name>
</gene>
<dbReference type="AlphaFoldDB" id="G0EG81"/>
<dbReference type="EMBL" id="CP002838">
    <property type="protein sequence ID" value="AEM38329.1"/>
    <property type="molecule type" value="Genomic_DNA"/>
</dbReference>
<keyword evidence="2" id="KW-1185">Reference proteome</keyword>
<protein>
    <submittedName>
        <fullName evidence="1">Uncharacterized protein</fullName>
    </submittedName>
</protein>
<accession>G0EG81</accession>
<dbReference type="HOGENOM" id="CLU_929440_0_0_2"/>